<dbReference type="PANTHER" id="PTHR21363">
    <property type="entry name" value="PREPHENATE DEHYDROGENASE"/>
    <property type="match status" value="1"/>
</dbReference>
<reference evidence="4" key="1">
    <citation type="submission" date="2019-12" db="EMBL/GenBank/DDBJ databases">
        <title>High-Quality draft genome sequences of three cyanobacteria isolated from the limestone walls of the Old Cathedral of Coimbra.</title>
        <authorList>
            <person name="Tiago I."/>
            <person name="Soares F."/>
            <person name="Portugal A."/>
        </authorList>
    </citation>
    <scope>NUCLEOTIDE SEQUENCE [LARGE SCALE GENOMIC DNA]</scope>
    <source>
        <strain evidence="4">C</strain>
    </source>
</reference>
<name>A0A8K2ANC7_9CYAN</name>
<dbReference type="GO" id="GO:0070403">
    <property type="term" value="F:NAD+ binding"/>
    <property type="evidence" value="ECO:0007669"/>
    <property type="project" value="InterPro"/>
</dbReference>
<gene>
    <name evidence="4" type="ORF">GS597_02525</name>
</gene>
<keyword evidence="5" id="KW-1185">Reference proteome</keyword>
<comment type="similarity">
    <text evidence="1">Belongs to the prephenate/arogenate dehydrogenase family.</text>
</comment>
<dbReference type="GO" id="GO:0004665">
    <property type="term" value="F:prephenate dehydrogenase (NADP+) activity"/>
    <property type="evidence" value="ECO:0007669"/>
    <property type="project" value="InterPro"/>
</dbReference>
<keyword evidence="2" id="KW-0560">Oxidoreductase</keyword>
<dbReference type="GO" id="GO:0008977">
    <property type="term" value="F:prephenate dehydrogenase (NAD+) activity"/>
    <property type="evidence" value="ECO:0007669"/>
    <property type="project" value="InterPro"/>
</dbReference>
<dbReference type="InterPro" id="IPR046826">
    <property type="entry name" value="PDH_N"/>
</dbReference>
<evidence type="ECO:0000256" key="1">
    <source>
        <dbReference type="ARBA" id="ARBA00007964"/>
    </source>
</evidence>
<dbReference type="EMBL" id="WVIC01000003">
    <property type="protein sequence ID" value="NCJ05406.1"/>
    <property type="molecule type" value="Genomic_DNA"/>
</dbReference>
<sequence>MEIGIVGLGLIGGSLGLDLCDRGHTVLGISRSPDTCTQAVLRGAVHQASSDMALLAEAAVIFICTPLGVMPQTVAALIPHLSQDTILTDVGSVKTFVVKAIEPLWPHFVGGHPMSGTEFTGIQAAQRQLFVGNPYVLTPTAATSSRSLEQVRSLVYELGSQLYVCTPEQHDRAVAWISHLPTMISATLIQACLSEPDPETRALAQSLASSGFRDTSRVGGGNPQLGRMMAQFNQAEVLRSLYRYRDQLHSTISALEASQWSELETQFQHNQAERPRFLKEKPRDG</sequence>
<dbReference type="InterPro" id="IPR008927">
    <property type="entry name" value="6-PGluconate_DH-like_C_sf"/>
</dbReference>
<evidence type="ECO:0000256" key="2">
    <source>
        <dbReference type="ARBA" id="ARBA00023002"/>
    </source>
</evidence>
<dbReference type="InterPro" id="IPR046825">
    <property type="entry name" value="PDH_C"/>
</dbReference>
<dbReference type="InterPro" id="IPR003099">
    <property type="entry name" value="Prephen_DH"/>
</dbReference>
<dbReference type="InterPro" id="IPR050812">
    <property type="entry name" value="Preph/Arog_dehydrog"/>
</dbReference>
<comment type="caution">
    <text evidence="4">The sequence shown here is derived from an EMBL/GenBank/DDBJ whole genome shotgun (WGS) entry which is preliminary data.</text>
</comment>
<dbReference type="Gene3D" id="1.10.3660.10">
    <property type="entry name" value="6-phosphogluconate dehydrogenase C-terminal like domain"/>
    <property type="match status" value="1"/>
</dbReference>
<accession>A0A8K2ANC7</accession>
<dbReference type="FunFam" id="3.40.50.720:FF:000208">
    <property type="entry name" value="Prephenate dehydrogenase"/>
    <property type="match status" value="1"/>
</dbReference>
<organism evidence="4 5">
    <name type="scientific">Petrachloros mirabilis ULC683</name>
    <dbReference type="NCBI Taxonomy" id="2781853"/>
    <lineage>
        <taxon>Bacteria</taxon>
        <taxon>Bacillati</taxon>
        <taxon>Cyanobacteriota</taxon>
        <taxon>Cyanophyceae</taxon>
        <taxon>Synechococcales</taxon>
        <taxon>Petrachlorosaceae</taxon>
        <taxon>Petrachloros</taxon>
        <taxon>Petrachloros mirabilis</taxon>
    </lineage>
</organism>
<dbReference type="AlphaFoldDB" id="A0A8K2ANC7"/>
<dbReference type="Pfam" id="PF02153">
    <property type="entry name" value="PDH_N"/>
    <property type="match status" value="1"/>
</dbReference>
<dbReference type="NCBIfam" id="NF005650">
    <property type="entry name" value="PRK07417.1"/>
    <property type="match status" value="1"/>
</dbReference>
<evidence type="ECO:0000313" key="4">
    <source>
        <dbReference type="EMBL" id="NCJ05406.1"/>
    </source>
</evidence>
<dbReference type="PROSITE" id="PS51176">
    <property type="entry name" value="PDH_ADH"/>
    <property type="match status" value="1"/>
</dbReference>
<feature type="domain" description="Prephenate/arogenate dehydrogenase" evidence="3">
    <location>
        <begin position="1"/>
        <end position="285"/>
    </location>
</feature>
<dbReference type="InterPro" id="IPR036291">
    <property type="entry name" value="NAD(P)-bd_dom_sf"/>
</dbReference>
<dbReference type="SUPFAM" id="SSF51735">
    <property type="entry name" value="NAD(P)-binding Rossmann-fold domains"/>
    <property type="match status" value="1"/>
</dbReference>
<proteinExistence type="inferred from homology"/>
<dbReference type="SUPFAM" id="SSF48179">
    <property type="entry name" value="6-phosphogluconate dehydrogenase C-terminal domain-like"/>
    <property type="match status" value="1"/>
</dbReference>
<dbReference type="Gene3D" id="3.40.50.720">
    <property type="entry name" value="NAD(P)-binding Rossmann-like Domain"/>
    <property type="match status" value="1"/>
</dbReference>
<dbReference type="GO" id="GO:0006571">
    <property type="term" value="P:tyrosine biosynthetic process"/>
    <property type="evidence" value="ECO:0007669"/>
    <property type="project" value="InterPro"/>
</dbReference>
<dbReference type="Pfam" id="PF20463">
    <property type="entry name" value="PDH_C"/>
    <property type="match status" value="1"/>
</dbReference>
<protein>
    <submittedName>
        <fullName evidence="4">Prephenate/arogenate dehydrogenase</fullName>
    </submittedName>
</protein>
<dbReference type="PANTHER" id="PTHR21363:SF0">
    <property type="entry name" value="PREPHENATE DEHYDROGENASE [NADP(+)]"/>
    <property type="match status" value="1"/>
</dbReference>
<evidence type="ECO:0000313" key="5">
    <source>
        <dbReference type="Proteomes" id="UP000607397"/>
    </source>
</evidence>
<dbReference type="RefSeq" id="WP_161823875.1">
    <property type="nucleotide sequence ID" value="NZ_WVIC01000003.1"/>
</dbReference>
<evidence type="ECO:0000259" key="3">
    <source>
        <dbReference type="PROSITE" id="PS51176"/>
    </source>
</evidence>
<dbReference type="Proteomes" id="UP000607397">
    <property type="component" value="Unassembled WGS sequence"/>
</dbReference>